<sequence>MLPKLLAEHELAHPLKEATDPKDQGELSEEEDPDLPPLEGAVVVPASRSQRKVRLTRSEAVGRVAGDAALTKLFKQNMSV</sequence>
<evidence type="ECO:0000256" key="1">
    <source>
        <dbReference type="SAM" id="MobiDB-lite"/>
    </source>
</evidence>
<organism evidence="2 3">
    <name type="scientific">Pleurodeles waltl</name>
    <name type="common">Iberian ribbed newt</name>
    <dbReference type="NCBI Taxonomy" id="8319"/>
    <lineage>
        <taxon>Eukaryota</taxon>
        <taxon>Metazoa</taxon>
        <taxon>Chordata</taxon>
        <taxon>Craniata</taxon>
        <taxon>Vertebrata</taxon>
        <taxon>Euteleostomi</taxon>
        <taxon>Amphibia</taxon>
        <taxon>Batrachia</taxon>
        <taxon>Caudata</taxon>
        <taxon>Salamandroidea</taxon>
        <taxon>Salamandridae</taxon>
        <taxon>Pleurodelinae</taxon>
        <taxon>Pleurodeles</taxon>
    </lineage>
</organism>
<protein>
    <submittedName>
        <fullName evidence="2">Uncharacterized protein</fullName>
    </submittedName>
</protein>
<accession>A0AAV7SVL7</accession>
<dbReference type="AlphaFoldDB" id="A0AAV7SVL7"/>
<comment type="caution">
    <text evidence="2">The sequence shown here is derived from an EMBL/GenBank/DDBJ whole genome shotgun (WGS) entry which is preliminary data.</text>
</comment>
<name>A0AAV7SVL7_PLEWA</name>
<gene>
    <name evidence="2" type="ORF">NDU88_008376</name>
</gene>
<feature type="compositionally biased region" description="Basic and acidic residues" evidence="1">
    <location>
        <begin position="1"/>
        <end position="25"/>
    </location>
</feature>
<proteinExistence type="predicted"/>
<evidence type="ECO:0000313" key="3">
    <source>
        <dbReference type="Proteomes" id="UP001066276"/>
    </source>
</evidence>
<reference evidence="2" key="1">
    <citation type="journal article" date="2022" name="bioRxiv">
        <title>Sequencing and chromosome-scale assembly of the giantPleurodeles waltlgenome.</title>
        <authorList>
            <person name="Brown T."/>
            <person name="Elewa A."/>
            <person name="Iarovenko S."/>
            <person name="Subramanian E."/>
            <person name="Araus A.J."/>
            <person name="Petzold A."/>
            <person name="Susuki M."/>
            <person name="Suzuki K.-i.T."/>
            <person name="Hayashi T."/>
            <person name="Toyoda A."/>
            <person name="Oliveira C."/>
            <person name="Osipova E."/>
            <person name="Leigh N.D."/>
            <person name="Simon A."/>
            <person name="Yun M.H."/>
        </authorList>
    </citation>
    <scope>NUCLEOTIDE SEQUENCE</scope>
    <source>
        <strain evidence="2">20211129_DDA</strain>
        <tissue evidence="2">Liver</tissue>
    </source>
</reference>
<feature type="region of interest" description="Disordered" evidence="1">
    <location>
        <begin position="1"/>
        <end position="39"/>
    </location>
</feature>
<keyword evidence="3" id="KW-1185">Reference proteome</keyword>
<dbReference type="EMBL" id="JANPWB010000008">
    <property type="protein sequence ID" value="KAJ1167994.1"/>
    <property type="molecule type" value="Genomic_DNA"/>
</dbReference>
<dbReference type="Proteomes" id="UP001066276">
    <property type="component" value="Chromosome 4_2"/>
</dbReference>
<evidence type="ECO:0000313" key="2">
    <source>
        <dbReference type="EMBL" id="KAJ1167994.1"/>
    </source>
</evidence>